<name>A0A232FLG0_9HYME</name>
<dbReference type="EMBL" id="NNAY01000058">
    <property type="protein sequence ID" value="OXU31423.1"/>
    <property type="molecule type" value="Genomic_DNA"/>
</dbReference>
<gene>
    <name evidence="2" type="ORF">TSAR_013708</name>
</gene>
<organism evidence="2 3">
    <name type="scientific">Trichomalopsis sarcophagae</name>
    <dbReference type="NCBI Taxonomy" id="543379"/>
    <lineage>
        <taxon>Eukaryota</taxon>
        <taxon>Metazoa</taxon>
        <taxon>Ecdysozoa</taxon>
        <taxon>Arthropoda</taxon>
        <taxon>Hexapoda</taxon>
        <taxon>Insecta</taxon>
        <taxon>Pterygota</taxon>
        <taxon>Neoptera</taxon>
        <taxon>Endopterygota</taxon>
        <taxon>Hymenoptera</taxon>
        <taxon>Apocrita</taxon>
        <taxon>Proctotrupomorpha</taxon>
        <taxon>Chalcidoidea</taxon>
        <taxon>Pteromalidae</taxon>
        <taxon>Pteromalinae</taxon>
        <taxon>Trichomalopsis</taxon>
    </lineage>
</organism>
<dbReference type="OrthoDB" id="10669121at2759"/>
<evidence type="ECO:0000313" key="2">
    <source>
        <dbReference type="EMBL" id="OXU31423.1"/>
    </source>
</evidence>
<feature type="compositionally biased region" description="Basic and acidic residues" evidence="1">
    <location>
        <begin position="235"/>
        <end position="254"/>
    </location>
</feature>
<comment type="caution">
    <text evidence="2">The sequence shown here is derived from an EMBL/GenBank/DDBJ whole genome shotgun (WGS) entry which is preliminary data.</text>
</comment>
<sequence length="335" mass="37686">MEDLVDDRDVLLLARAKDLEHEYENLVRSLDAAYDAVRQINAAMSENRSEAKRVFQERLELLASRPSTNTTNNNRQNYDRINTVTHNAVTKDSIEIRSGNDAVSRKPQTVLVTGGDEKLTRYVIALAAKKNKGTTKSTASVVAAQNNSSRAASDAVVPSLIYYSQQKTATPQRVGIKGYVGDEHSYAEVDTKTGLVGHSVTQEEENKSAKRNETAEIEVDLSIVKSELDDESNDYEARLDSTVDDPSSSRDHSASDCATPTPSAITLTTMPKLKVIQQEAYEYKIRGRRKKKLEDPMDEEALTRKRVMTRNRMRRWRAKKRLEQVTDIITKNNYS</sequence>
<feature type="compositionally biased region" description="Basic and acidic residues" evidence="1">
    <location>
        <begin position="204"/>
        <end position="213"/>
    </location>
</feature>
<protein>
    <submittedName>
        <fullName evidence="2">Uncharacterized protein</fullName>
    </submittedName>
</protein>
<evidence type="ECO:0000256" key="1">
    <source>
        <dbReference type="SAM" id="MobiDB-lite"/>
    </source>
</evidence>
<proteinExistence type="predicted"/>
<feature type="region of interest" description="Disordered" evidence="1">
    <location>
        <begin position="190"/>
        <end position="213"/>
    </location>
</feature>
<dbReference type="Proteomes" id="UP000215335">
    <property type="component" value="Unassembled WGS sequence"/>
</dbReference>
<keyword evidence="3" id="KW-1185">Reference proteome</keyword>
<reference evidence="2 3" key="1">
    <citation type="journal article" date="2017" name="Curr. Biol.">
        <title>The Evolution of Venom by Co-option of Single-Copy Genes.</title>
        <authorList>
            <person name="Martinson E.O."/>
            <person name="Mrinalini"/>
            <person name="Kelkar Y.D."/>
            <person name="Chang C.H."/>
            <person name="Werren J.H."/>
        </authorList>
    </citation>
    <scope>NUCLEOTIDE SEQUENCE [LARGE SCALE GENOMIC DNA]</scope>
    <source>
        <strain evidence="2 3">Alberta</strain>
        <tissue evidence="2">Whole body</tissue>
    </source>
</reference>
<evidence type="ECO:0000313" key="3">
    <source>
        <dbReference type="Proteomes" id="UP000215335"/>
    </source>
</evidence>
<accession>A0A232FLG0</accession>
<feature type="region of interest" description="Disordered" evidence="1">
    <location>
        <begin position="231"/>
        <end position="264"/>
    </location>
</feature>
<dbReference type="AlphaFoldDB" id="A0A232FLG0"/>